<sequence length="1053" mass="112239">MADAVVSRIYHAVKVLKRFVAVPDGVDALAAVFRLCSGDQWHAMAGALFRSLPPSGLEDSADDEVVSQMGNVDVVAVSPAEDVDIRVWQLVLVLGGQHDGADLLVRWASSRRGGGGPTSPVSPGEGSWRAATALSLTLFRSELLGLGSSVGEAPSDDGVSVAVFRPFELILSMSCFSGLEQDVRRASMVSSSSRVAAQLAGEEPSYEDRLASSLRGSFARICAIVRDVISGWDALARTRGFRSAKVMLSSYLLWSPATGGVVAMGRPEDAESGVVAPHGQGTDLLTGRGPSLRGRPLAWSEVQQLQDDAVQDILSLGDAQLRAAASMMLEHVYTCTAAGSLGIAVTRSMAKRGVGGGVGSRLMEGVQPRSAAVGSSVAGVPEFTSRQAAKKRKTLGRLSVDMYRPPTWDRCSNLVPPTLQMVARGLTAFKVVSLPRDSPPFWAASKAVIQRWQSPPSPADLSSLQLAYRADCSVAGLYVQQLCSLAAPGIGGRRGLLLWTGRTGADAPDDVIDAPNPVQLREAWQVVNEALSQVAANYVCGFDHLVRAHADAWADARSQTPFGCASSSRAVSSSSGAAAFDVLPQFLGSQVQLVLCDPPYGTRSALRLDESSHDVLTEADMRSAVVLYRTLIRPGGHLLLFCLTQQLNPWMETLKALVDVNPSGLLATLPAFSVDSHPLVAIKEPHAVNTMRSQSTNLSNKADFIVHATRRGASAEKAFVQVNYRTWNIVPSQYPAHDNFIDHVRPPHYNEVVRRRRDGSRPWLRPEQKSLALILELVLRFSQPGDIVVDAFAGTCVTAAACIRAVLGQHRLVVSCDSDPVVIQASLPRVRREFVNHGLCGGTAGRGVFALRPIKQGAYVGPFWGAVVYAELGKKRVKTARYAASVLGSLGPSARDFSERAMQVVLDESDFSGGDSEDWAGSRRQRPAPHVLRRGDGRQQRRAAERGRTPPVEPPPHEAVFGDSAFSSMFVVPSPLCVMEYINDGRPTSAIEVEAAVASASQASTPPAPGEEEEEGGDAGGSVAGGGHGRDSGPPADTGERRWTGHASPNVRI</sequence>
<dbReference type="EMBL" id="CM020619">
    <property type="protein sequence ID" value="KAK1863946.1"/>
    <property type="molecule type" value="Genomic_DNA"/>
</dbReference>
<accession>A0ACC3C2G3</accession>
<organism evidence="1 2">
    <name type="scientific">Pyropia yezoensis</name>
    <name type="common">Susabi-nori</name>
    <name type="synonym">Porphyra yezoensis</name>
    <dbReference type="NCBI Taxonomy" id="2788"/>
    <lineage>
        <taxon>Eukaryota</taxon>
        <taxon>Rhodophyta</taxon>
        <taxon>Bangiophyceae</taxon>
        <taxon>Bangiales</taxon>
        <taxon>Bangiaceae</taxon>
        <taxon>Pyropia</taxon>
    </lineage>
</organism>
<comment type="caution">
    <text evidence="1">The sequence shown here is derived from an EMBL/GenBank/DDBJ whole genome shotgun (WGS) entry which is preliminary data.</text>
</comment>
<keyword evidence="2" id="KW-1185">Reference proteome</keyword>
<proteinExistence type="predicted"/>
<name>A0ACC3C2G3_PYRYE</name>
<dbReference type="Proteomes" id="UP000798662">
    <property type="component" value="Chromosome 2"/>
</dbReference>
<reference evidence="1" key="1">
    <citation type="submission" date="2019-11" db="EMBL/GenBank/DDBJ databases">
        <title>Nori genome reveals adaptations in red seaweeds to the harsh intertidal environment.</title>
        <authorList>
            <person name="Wang D."/>
            <person name="Mao Y."/>
        </authorList>
    </citation>
    <scope>NUCLEOTIDE SEQUENCE</scope>
    <source>
        <tissue evidence="1">Gametophyte</tissue>
    </source>
</reference>
<evidence type="ECO:0000313" key="1">
    <source>
        <dbReference type="EMBL" id="KAK1863946.1"/>
    </source>
</evidence>
<protein>
    <submittedName>
        <fullName evidence="1">Uncharacterized protein</fullName>
    </submittedName>
</protein>
<gene>
    <name evidence="1" type="ORF">I4F81_006498</name>
</gene>
<evidence type="ECO:0000313" key="2">
    <source>
        <dbReference type="Proteomes" id="UP000798662"/>
    </source>
</evidence>